<proteinExistence type="predicted"/>
<evidence type="ECO:0000313" key="1">
    <source>
        <dbReference type="EMBL" id="MDA4845770.1"/>
    </source>
</evidence>
<dbReference type="Gene3D" id="6.10.30.10">
    <property type="match status" value="1"/>
</dbReference>
<dbReference type="InterPro" id="IPR012340">
    <property type="entry name" value="NA-bd_OB-fold"/>
</dbReference>
<dbReference type="SUPFAM" id="SSF50249">
    <property type="entry name" value="Nucleic acid-binding proteins"/>
    <property type="match status" value="1"/>
</dbReference>
<dbReference type="Proteomes" id="UP001148313">
    <property type="component" value="Unassembled WGS sequence"/>
</dbReference>
<protein>
    <recommendedName>
        <fullName evidence="3">DUF35 domain-containing protein</fullName>
    </recommendedName>
</protein>
<dbReference type="EMBL" id="JAPJZH010000005">
    <property type="protein sequence ID" value="MDA4845770.1"/>
    <property type="molecule type" value="Genomic_DNA"/>
</dbReference>
<gene>
    <name evidence="1" type="ORF">OOZ53_10445</name>
</gene>
<accession>A0ABT4VM83</accession>
<organism evidence="1 2">
    <name type="scientific">Hoeflea poritis</name>
    <dbReference type="NCBI Taxonomy" id="2993659"/>
    <lineage>
        <taxon>Bacteria</taxon>
        <taxon>Pseudomonadati</taxon>
        <taxon>Pseudomonadota</taxon>
        <taxon>Alphaproteobacteria</taxon>
        <taxon>Hyphomicrobiales</taxon>
        <taxon>Rhizobiaceae</taxon>
        <taxon>Hoeflea</taxon>
    </lineage>
</organism>
<dbReference type="RefSeq" id="WP_271089451.1">
    <property type="nucleotide sequence ID" value="NZ_JAPJZH010000005.1"/>
</dbReference>
<evidence type="ECO:0008006" key="3">
    <source>
        <dbReference type="Google" id="ProtNLM"/>
    </source>
</evidence>
<name>A0ABT4VM83_9HYPH</name>
<reference evidence="1" key="1">
    <citation type="submission" date="2022-11" db="EMBL/GenBank/DDBJ databases">
        <title>Hoeflea poritis sp. nov., isolated from scleractinian coral Porites lutea.</title>
        <authorList>
            <person name="Zhang G."/>
            <person name="Wei Q."/>
            <person name="Cai L."/>
        </authorList>
    </citation>
    <scope>NUCLEOTIDE SEQUENCE</scope>
    <source>
        <strain evidence="1">E7-10</strain>
    </source>
</reference>
<sequence>MKYQLVLDYHLGEGALGPYLEGLSEGIALARQCRRCDRVTFPPERNCTCQSQDNLPASFGWKTLAGTATIVHRTDGLGGGYALARFDGADNLAVCRIDNPDEEGAYATLLATGEYRPAITVEISGEPFETVE</sequence>
<comment type="caution">
    <text evidence="1">The sequence shown here is derived from an EMBL/GenBank/DDBJ whole genome shotgun (WGS) entry which is preliminary data.</text>
</comment>
<keyword evidence="2" id="KW-1185">Reference proteome</keyword>
<evidence type="ECO:0000313" key="2">
    <source>
        <dbReference type="Proteomes" id="UP001148313"/>
    </source>
</evidence>